<accession>A0A1C5K168</accession>
<name>A0A1C5K168_9ACTN</name>
<evidence type="ECO:0000313" key="3">
    <source>
        <dbReference type="Proteomes" id="UP000198215"/>
    </source>
</evidence>
<dbReference type="Proteomes" id="UP000198215">
    <property type="component" value="Chromosome I"/>
</dbReference>
<sequence length="113" mass="13134">MTTRKGTSMSDERLLRHWTHSFEEDHEGVRVYRPAEHDFPPARGRDGMEFHADGTFVDRPIGRGDANERRPGRWRCPPEGPIRVDTAAGARRRMEIVRLEPDRLEVRIGDDEE</sequence>
<evidence type="ECO:0000256" key="1">
    <source>
        <dbReference type="SAM" id="MobiDB-lite"/>
    </source>
</evidence>
<gene>
    <name evidence="2" type="ORF">GA0070614_5951</name>
</gene>
<proteinExistence type="predicted"/>
<protein>
    <submittedName>
        <fullName evidence="2">Uncharacterized protein</fullName>
    </submittedName>
</protein>
<dbReference type="AlphaFoldDB" id="A0A1C5K168"/>
<feature type="compositionally biased region" description="Basic and acidic residues" evidence="1">
    <location>
        <begin position="42"/>
        <end position="52"/>
    </location>
</feature>
<feature type="region of interest" description="Disordered" evidence="1">
    <location>
        <begin position="42"/>
        <end position="82"/>
    </location>
</feature>
<organism evidence="2 3">
    <name type="scientific">Micromonospora coxensis</name>
    <dbReference type="NCBI Taxonomy" id="356852"/>
    <lineage>
        <taxon>Bacteria</taxon>
        <taxon>Bacillati</taxon>
        <taxon>Actinomycetota</taxon>
        <taxon>Actinomycetes</taxon>
        <taxon>Micromonosporales</taxon>
        <taxon>Micromonosporaceae</taxon>
        <taxon>Micromonospora</taxon>
    </lineage>
</organism>
<feature type="compositionally biased region" description="Basic and acidic residues" evidence="1">
    <location>
        <begin position="60"/>
        <end position="71"/>
    </location>
</feature>
<evidence type="ECO:0000313" key="2">
    <source>
        <dbReference type="EMBL" id="SCG76564.1"/>
    </source>
</evidence>
<dbReference type="EMBL" id="LT607753">
    <property type="protein sequence ID" value="SCG76564.1"/>
    <property type="molecule type" value="Genomic_DNA"/>
</dbReference>
<keyword evidence="3" id="KW-1185">Reference proteome</keyword>
<reference evidence="3" key="1">
    <citation type="submission" date="2016-06" db="EMBL/GenBank/DDBJ databases">
        <authorList>
            <person name="Varghese N."/>
            <person name="Submissions Spin"/>
        </authorList>
    </citation>
    <scope>NUCLEOTIDE SEQUENCE [LARGE SCALE GENOMIC DNA]</scope>
    <source>
        <strain evidence="3">DSM 45161</strain>
    </source>
</reference>